<organism evidence="1 2">
    <name type="scientific">Rhodococcus rhodnii LMG 5362</name>
    <dbReference type="NCBI Taxonomy" id="1273125"/>
    <lineage>
        <taxon>Bacteria</taxon>
        <taxon>Bacillati</taxon>
        <taxon>Actinomycetota</taxon>
        <taxon>Actinomycetes</taxon>
        <taxon>Mycobacteriales</taxon>
        <taxon>Nocardiaceae</taxon>
        <taxon>Rhodococcus</taxon>
    </lineage>
</organism>
<reference evidence="1 2" key="1">
    <citation type="journal article" date="2013" name="Genome Announc.">
        <title>Draft Genome Sequence of Rhodococcus rhodnii Strain LMG5362, a Symbiont of Rhodnius prolixus (Hemiptera, Reduviidae, Triatominae), the Principle Vector of Trypanosoma cruzi.</title>
        <authorList>
            <person name="Pachebat J.A."/>
            <person name="van Keulen G."/>
            <person name="Whitten M.M."/>
            <person name="Girdwood S."/>
            <person name="Del Sol R."/>
            <person name="Dyson P.J."/>
            <person name="Facey P.D."/>
        </authorList>
    </citation>
    <scope>NUCLEOTIDE SEQUENCE [LARGE SCALE GENOMIC DNA]</scope>
    <source>
        <strain evidence="1 2">LMG 5362</strain>
    </source>
</reference>
<dbReference type="Proteomes" id="UP000013525">
    <property type="component" value="Unassembled WGS sequence"/>
</dbReference>
<keyword evidence="2" id="KW-1185">Reference proteome</keyword>
<gene>
    <name evidence="1" type="ORF">Rrhod_2075</name>
</gene>
<dbReference type="AlphaFoldDB" id="R7WMM3"/>
<dbReference type="PATRIC" id="fig|1273125.3.peg.2001"/>
<dbReference type="EMBL" id="APMY01000064">
    <property type="protein sequence ID" value="EOM76535.1"/>
    <property type="molecule type" value="Genomic_DNA"/>
</dbReference>
<accession>R7WMM3</accession>
<evidence type="ECO:0000313" key="2">
    <source>
        <dbReference type="Proteomes" id="UP000013525"/>
    </source>
</evidence>
<name>R7WMM3_9NOCA</name>
<proteinExistence type="predicted"/>
<protein>
    <submittedName>
        <fullName evidence="1">Uncharacterized protein</fullName>
    </submittedName>
</protein>
<comment type="caution">
    <text evidence="1">The sequence shown here is derived from an EMBL/GenBank/DDBJ whole genome shotgun (WGS) entry which is preliminary data.</text>
</comment>
<evidence type="ECO:0000313" key="1">
    <source>
        <dbReference type="EMBL" id="EOM76535.1"/>
    </source>
</evidence>
<sequence length="210" mass="21815">MMRTAAPDGGSGDMAVENPFADDAARGDLWEQGFLAGFAAPSVEHERSVEPDLLEAYLEGQVAGARARLALPPDVGGVGDVDTEIPAANAAFEFGVHTLGNHVFDRVFPAAGSMTGLVGAVVHPSVEPTLVAADWEGPMDGPDEKYVAVCPRDDHDGTGDEHGYWAAPGRDFFYEVIGDLAAHDHDEAFVARCSLADGGTGAIWVGPAGG</sequence>